<accession>A0A9P6ZF67</accession>
<dbReference type="AlphaFoldDB" id="A0A9P6ZF67"/>
<proteinExistence type="predicted"/>
<evidence type="ECO:0008006" key="4">
    <source>
        <dbReference type="Google" id="ProtNLM"/>
    </source>
</evidence>
<reference evidence="2" key="1">
    <citation type="journal article" date="2020" name="New Phytol.">
        <title>Comparative genomics reveals dynamic genome evolution in host specialist ectomycorrhizal fungi.</title>
        <authorList>
            <person name="Lofgren L.A."/>
            <person name="Nguyen N.H."/>
            <person name="Vilgalys R."/>
            <person name="Ruytinx J."/>
            <person name="Liao H.L."/>
            <person name="Branco S."/>
            <person name="Kuo A."/>
            <person name="LaButti K."/>
            <person name="Lipzen A."/>
            <person name="Andreopoulos W."/>
            <person name="Pangilinan J."/>
            <person name="Riley R."/>
            <person name="Hundley H."/>
            <person name="Na H."/>
            <person name="Barry K."/>
            <person name="Grigoriev I.V."/>
            <person name="Stajich J.E."/>
            <person name="Kennedy P.G."/>
        </authorList>
    </citation>
    <scope>NUCLEOTIDE SEQUENCE</scope>
    <source>
        <strain evidence="2">DOB743</strain>
    </source>
</reference>
<keyword evidence="1" id="KW-0732">Signal</keyword>
<feature type="chain" id="PRO_5040148841" description="Secreted protein" evidence="1">
    <location>
        <begin position="19"/>
        <end position="114"/>
    </location>
</feature>
<comment type="caution">
    <text evidence="2">The sequence shown here is derived from an EMBL/GenBank/DDBJ whole genome shotgun (WGS) entry which is preliminary data.</text>
</comment>
<evidence type="ECO:0000313" key="2">
    <source>
        <dbReference type="EMBL" id="KAG1763069.1"/>
    </source>
</evidence>
<feature type="signal peptide" evidence="1">
    <location>
        <begin position="1"/>
        <end position="18"/>
    </location>
</feature>
<sequence length="114" mass="13156">MTHSNLVTLILMHIVAKALMVLECKPDARDAVAWGTLQQRDSDPTSLYVIISWSMYTNTLRVSVHLNQKPCMFVIEETDIDSVWWKQIANVTRMHYFVTPPLRPSWMMSKTSTS</sequence>
<dbReference type="Proteomes" id="UP000714275">
    <property type="component" value="Unassembled WGS sequence"/>
</dbReference>
<gene>
    <name evidence="2" type="ORF">EV702DRAFT_1051978</name>
</gene>
<keyword evidence="3" id="KW-1185">Reference proteome</keyword>
<evidence type="ECO:0000313" key="3">
    <source>
        <dbReference type="Proteomes" id="UP000714275"/>
    </source>
</evidence>
<protein>
    <recommendedName>
        <fullName evidence="4">Secreted protein</fullName>
    </recommendedName>
</protein>
<evidence type="ECO:0000256" key="1">
    <source>
        <dbReference type="SAM" id="SignalP"/>
    </source>
</evidence>
<organism evidence="2 3">
    <name type="scientific">Suillus placidus</name>
    <dbReference type="NCBI Taxonomy" id="48579"/>
    <lineage>
        <taxon>Eukaryota</taxon>
        <taxon>Fungi</taxon>
        <taxon>Dikarya</taxon>
        <taxon>Basidiomycota</taxon>
        <taxon>Agaricomycotina</taxon>
        <taxon>Agaricomycetes</taxon>
        <taxon>Agaricomycetidae</taxon>
        <taxon>Boletales</taxon>
        <taxon>Suillineae</taxon>
        <taxon>Suillaceae</taxon>
        <taxon>Suillus</taxon>
    </lineage>
</organism>
<name>A0A9P6ZF67_9AGAM</name>
<dbReference type="EMBL" id="JABBWD010000181">
    <property type="protein sequence ID" value="KAG1763069.1"/>
    <property type="molecule type" value="Genomic_DNA"/>
</dbReference>